<dbReference type="InterPro" id="IPR052912">
    <property type="entry name" value="UPF0111_domain"/>
</dbReference>
<comment type="similarity">
    <text evidence="1">Belongs to the UPF0111 family.</text>
</comment>
<dbReference type="Gene3D" id="1.20.58.220">
    <property type="entry name" value="Phosphate transport system protein phou homolog 2, domain 2"/>
    <property type="match status" value="1"/>
</dbReference>
<dbReference type="InterPro" id="IPR018445">
    <property type="entry name" value="Put_Phosphate_transp_reg"/>
</dbReference>
<dbReference type="EMBL" id="FWXS01000003">
    <property type="protein sequence ID" value="SMC50049.1"/>
    <property type="molecule type" value="Genomic_DNA"/>
</dbReference>
<protein>
    <recommendedName>
        <fullName evidence="4">Phosphate transport regulator</fullName>
    </recommendedName>
</protein>
<accession>A0A1W1ZNP0</accession>
<dbReference type="InterPro" id="IPR038078">
    <property type="entry name" value="PhoU-like_sf"/>
</dbReference>
<dbReference type="Pfam" id="PF01865">
    <property type="entry name" value="PhoU_div"/>
    <property type="match status" value="1"/>
</dbReference>
<sequence length="214" mass="24915">MSVNKFLQFLVPKDKKFFPLFHELAQVLVDMGVTLHEAVNVKAPEREVFFAKVKKLEEKSEKLTHQINLEVSKNFLTPFDREDIYALANKMNDVTDFIDASASRMQLYQVEKVKKSIRKMTEANLEACQNIQEALFSLENSKDLKNVFKCCERINKLENKVDNIYDKEIFEIFDQYENVKEIIIYKEVFSALETTTDKCKDVADVLESIAVKHS</sequence>
<dbReference type="SUPFAM" id="SSF109755">
    <property type="entry name" value="PhoU-like"/>
    <property type="match status" value="1"/>
</dbReference>
<dbReference type="RefSeq" id="WP_084016710.1">
    <property type="nucleotide sequence ID" value="NZ_FWXS01000003.1"/>
</dbReference>
<dbReference type="PANTHER" id="PTHR37298">
    <property type="entry name" value="UPF0111 PROTEIN YKAA"/>
    <property type="match status" value="1"/>
</dbReference>
<dbReference type="Proteomes" id="UP000192393">
    <property type="component" value="Unassembled WGS sequence"/>
</dbReference>
<evidence type="ECO:0000313" key="2">
    <source>
        <dbReference type="EMBL" id="SMC50049.1"/>
    </source>
</evidence>
<gene>
    <name evidence="2" type="ORF">SAMN06296427_103120</name>
</gene>
<dbReference type="PANTHER" id="PTHR37298:SF1">
    <property type="entry name" value="UPF0111 PROTEIN YKAA"/>
    <property type="match status" value="1"/>
</dbReference>
<dbReference type="AlphaFoldDB" id="A0A1W1ZNP0"/>
<keyword evidence="3" id="KW-1185">Reference proteome</keyword>
<reference evidence="2 3" key="1">
    <citation type="submission" date="2017-04" db="EMBL/GenBank/DDBJ databases">
        <authorList>
            <person name="Afonso C.L."/>
            <person name="Miller P.J."/>
            <person name="Scott M.A."/>
            <person name="Spackman E."/>
            <person name="Goraichik I."/>
            <person name="Dimitrov K.M."/>
            <person name="Suarez D.L."/>
            <person name="Swayne D.E."/>
        </authorList>
    </citation>
    <scope>NUCLEOTIDE SEQUENCE [LARGE SCALE GENOMIC DNA]</scope>
    <source>
        <strain evidence="2 3">CGMCC 1.12708</strain>
    </source>
</reference>
<evidence type="ECO:0008006" key="4">
    <source>
        <dbReference type="Google" id="ProtNLM"/>
    </source>
</evidence>
<name>A0A1W1ZNP0_9FLAO</name>
<organism evidence="2 3">
    <name type="scientific">Moheibacter sediminis</name>
    <dbReference type="NCBI Taxonomy" id="1434700"/>
    <lineage>
        <taxon>Bacteria</taxon>
        <taxon>Pseudomonadati</taxon>
        <taxon>Bacteroidota</taxon>
        <taxon>Flavobacteriia</taxon>
        <taxon>Flavobacteriales</taxon>
        <taxon>Weeksellaceae</taxon>
        <taxon>Moheibacter</taxon>
    </lineage>
</organism>
<evidence type="ECO:0000313" key="3">
    <source>
        <dbReference type="Proteomes" id="UP000192393"/>
    </source>
</evidence>
<dbReference type="STRING" id="1434700.SAMN06296427_103120"/>
<proteinExistence type="inferred from homology"/>
<dbReference type="OrthoDB" id="9797568at2"/>
<evidence type="ECO:0000256" key="1">
    <source>
        <dbReference type="ARBA" id="ARBA00008591"/>
    </source>
</evidence>